<dbReference type="InterPro" id="IPR052146">
    <property type="entry name" value="HOT1"/>
</dbReference>
<protein>
    <recommendedName>
        <fullName evidence="1">Ndc10 domain-containing protein</fullName>
    </recommendedName>
</protein>
<dbReference type="Proteomes" id="UP000077684">
    <property type="component" value="Unassembled WGS sequence"/>
</dbReference>
<dbReference type="SUPFAM" id="SSF56349">
    <property type="entry name" value="DNA breaking-rejoining enzymes"/>
    <property type="match status" value="1"/>
</dbReference>
<accession>A0A8X7SS88</accession>
<gene>
    <name evidence="2" type="ORF">A4X06_0g9048</name>
</gene>
<dbReference type="GO" id="GO:0060963">
    <property type="term" value="P:positive regulation of ribosomal protein gene transcription by RNA polymerase II"/>
    <property type="evidence" value="ECO:0007669"/>
    <property type="project" value="TreeGrafter"/>
</dbReference>
<dbReference type="InterPro" id="IPR038279">
    <property type="entry name" value="Ndc10_dom2_sf"/>
</dbReference>
<dbReference type="EMBL" id="LWDE02002329">
    <property type="protein sequence ID" value="KAE8237953.1"/>
    <property type="molecule type" value="Genomic_DNA"/>
</dbReference>
<evidence type="ECO:0000259" key="1">
    <source>
        <dbReference type="Pfam" id="PF16787"/>
    </source>
</evidence>
<dbReference type="AlphaFoldDB" id="A0A8X7SS88"/>
<feature type="non-terminal residue" evidence="2">
    <location>
        <position position="726"/>
    </location>
</feature>
<evidence type="ECO:0000313" key="3">
    <source>
        <dbReference type="Proteomes" id="UP000077684"/>
    </source>
</evidence>
<dbReference type="Gene3D" id="1.10.443.20">
    <property type="entry name" value="Centromere DNA-binding protein complex CBF3 subunit, domain 2"/>
    <property type="match status" value="1"/>
</dbReference>
<feature type="domain" description="Ndc10" evidence="1">
    <location>
        <begin position="322"/>
        <end position="614"/>
    </location>
</feature>
<dbReference type="GO" id="GO:0000978">
    <property type="term" value="F:RNA polymerase II cis-regulatory region sequence-specific DNA binding"/>
    <property type="evidence" value="ECO:0007669"/>
    <property type="project" value="TreeGrafter"/>
</dbReference>
<dbReference type="InterPro" id="IPR011010">
    <property type="entry name" value="DNA_brk_join_enz"/>
</dbReference>
<feature type="non-terminal residue" evidence="2">
    <location>
        <position position="1"/>
    </location>
</feature>
<dbReference type="PANTHER" id="PTHR37784:SF2">
    <property type="entry name" value="HIGH-OSMOLARITY-INDUCED TRANSCRIPTION PROTEIN 1"/>
    <property type="match status" value="1"/>
</dbReference>
<dbReference type="PANTHER" id="PTHR37784">
    <property type="entry name" value="PROTEIN MSN1"/>
    <property type="match status" value="1"/>
</dbReference>
<proteinExistence type="predicted"/>
<name>A0A8X7SS88_9BASI</name>
<dbReference type="Pfam" id="PF16787">
    <property type="entry name" value="NDC10_II"/>
    <property type="match status" value="1"/>
</dbReference>
<sequence length="726" mass="80351">RTADGVIYTDANKMIAVHYAFYKPGGKKRRTVEEAEKNLKVARKTLYQWKKQFPLAAGQSQALPAGAVLTKAIGTIRERADADNLALFRTPGYAAPSTVSIRPDGLGPGAEAVSNATAIHPGFISPDLVEQLRKIDEKIGLTEAEKDTLAVRVDDDVSKAAEPFVSESVRLAVQTKLTSLEPGTVALWTPPQQRFLAFWKVLNRLNSSEDATVADEEPLVTEQKLVTFLNCYVLRKNPWLGHEGVDTNIKAITNLWQCQKLAGKNHHPSPREGLLVRAYLDAIARSRVALRELKYDDDYALTLRNGYGEDEFHSVSKWFLSQAVKQRPNAYRARLEFLWQHAIMGRAGDMRNAKLRHFYISELPQSEPQRCVAVVQSIFEGKTNKNGRPERGVVARAKEVVRCPVSALAFYLFERYHVREESPPDFSSRSEWYDDRLLIDPSIPATRTTGLTAEKQCVLLRQAFDDVGIISSNFTHAMRHGGARFAAAAGCSDHTIKQHGRWATDVCTERYMTDASLPPVRVLAGFHKDGGDYWLPRTLLEPPSNLASLLFPWADTWRPSLAGRAPAHEDKTAGLFLDLIVHLRTVLLQDAAFLQPLYPTLAVWSSVPFSSAEFASWSASLRQKTASTPDPFELSLHTITPTISNALASMRVDITALGGEVRREAQETRAALGEMMGKLGQLMSQHSGAEVELEELESSCTVVLSRVQALRSSSSNNNHSSAAAAA</sequence>
<evidence type="ECO:0000313" key="2">
    <source>
        <dbReference type="EMBL" id="KAE8237953.1"/>
    </source>
</evidence>
<reference evidence="2" key="2">
    <citation type="journal article" date="2019" name="IMA Fungus">
        <title>Genome sequencing and comparison of five Tilletia species to identify candidate genes for the detection of regulated species infecting wheat.</title>
        <authorList>
            <person name="Nguyen H.D.T."/>
            <person name="Sultana T."/>
            <person name="Kesanakurti P."/>
            <person name="Hambleton S."/>
        </authorList>
    </citation>
    <scope>NUCLEOTIDE SEQUENCE</scope>
    <source>
        <strain evidence="2">DAOMC 236426</strain>
    </source>
</reference>
<comment type="caution">
    <text evidence="2">The sequence shown here is derived from an EMBL/GenBank/DDBJ whole genome shotgun (WGS) entry which is preliminary data.</text>
</comment>
<keyword evidence="3" id="KW-1185">Reference proteome</keyword>
<organism evidence="2 3">
    <name type="scientific">Tilletia controversa</name>
    <name type="common">dwarf bunt fungus</name>
    <dbReference type="NCBI Taxonomy" id="13291"/>
    <lineage>
        <taxon>Eukaryota</taxon>
        <taxon>Fungi</taxon>
        <taxon>Dikarya</taxon>
        <taxon>Basidiomycota</taxon>
        <taxon>Ustilaginomycotina</taxon>
        <taxon>Exobasidiomycetes</taxon>
        <taxon>Tilletiales</taxon>
        <taxon>Tilletiaceae</taxon>
        <taxon>Tilletia</taxon>
    </lineage>
</organism>
<reference evidence="2" key="1">
    <citation type="submission" date="2016-04" db="EMBL/GenBank/DDBJ databases">
        <authorList>
            <person name="Nguyen H.D."/>
            <person name="Samba Siva P."/>
            <person name="Cullis J."/>
            <person name="Levesque C.A."/>
            <person name="Hambleton S."/>
        </authorList>
    </citation>
    <scope>NUCLEOTIDE SEQUENCE</scope>
    <source>
        <strain evidence="2">DAOMC 236426</strain>
    </source>
</reference>
<dbReference type="InterPro" id="IPR031872">
    <property type="entry name" value="NDC10_II"/>
</dbReference>
<dbReference type="GO" id="GO:0000981">
    <property type="term" value="F:DNA-binding transcription factor activity, RNA polymerase II-specific"/>
    <property type="evidence" value="ECO:0007669"/>
    <property type="project" value="TreeGrafter"/>
</dbReference>